<proteinExistence type="predicted"/>
<protein>
    <submittedName>
        <fullName evidence="2">Thymidylate kinase</fullName>
    </submittedName>
</protein>
<dbReference type="RefSeq" id="WP_073156267.1">
    <property type="nucleotide sequence ID" value="NZ_FQVL01000011.1"/>
</dbReference>
<dbReference type="AlphaFoldDB" id="A0A1M4ZXP0"/>
<gene>
    <name evidence="2" type="ORF">SAMN05444392_11135</name>
</gene>
<dbReference type="InterPro" id="IPR039430">
    <property type="entry name" value="Thymidylate_kin-like_dom"/>
</dbReference>
<dbReference type="Pfam" id="PF02223">
    <property type="entry name" value="Thymidylate_kin"/>
    <property type="match status" value="1"/>
</dbReference>
<dbReference type="InterPro" id="IPR027417">
    <property type="entry name" value="P-loop_NTPase"/>
</dbReference>
<accession>A0A1M4ZXP0</accession>
<keyword evidence="2" id="KW-0418">Kinase</keyword>
<name>A0A1M4ZXP0_9BACL</name>
<dbReference type="EMBL" id="FQVL01000011">
    <property type="protein sequence ID" value="SHF22768.1"/>
    <property type="molecule type" value="Genomic_DNA"/>
</dbReference>
<sequence length="202" mass="23283">MGKLIVLEGICGSGKTTLSNKLISELTKRDVPCIYNHGAFTYSKIGRSFKEIASDYPIAKRTIYYISDLLQDYYNVIKPHLANDYVIIQDRYIDSIWVYNECIGMIDGQDYAVMEIFDHFQSFGLLPQPDSVIFCYCETKEIIKRLTSKPDSNIHSMYLNQPEFIGMMQTKYTEALSKRQGLIKIDTSEHYNVTSLVDRILL</sequence>
<keyword evidence="2" id="KW-0808">Transferase</keyword>
<dbReference type="Gene3D" id="3.40.50.300">
    <property type="entry name" value="P-loop containing nucleotide triphosphate hydrolases"/>
    <property type="match status" value="1"/>
</dbReference>
<reference evidence="2 3" key="1">
    <citation type="submission" date="2016-11" db="EMBL/GenBank/DDBJ databases">
        <authorList>
            <person name="Jaros S."/>
            <person name="Januszkiewicz K."/>
            <person name="Wedrychowicz H."/>
        </authorList>
    </citation>
    <scope>NUCLEOTIDE SEQUENCE [LARGE SCALE GENOMIC DNA]</scope>
    <source>
        <strain evidence="2 3">DSM 44666</strain>
    </source>
</reference>
<dbReference type="SUPFAM" id="SSF52540">
    <property type="entry name" value="P-loop containing nucleoside triphosphate hydrolases"/>
    <property type="match status" value="1"/>
</dbReference>
<dbReference type="Proteomes" id="UP000184476">
    <property type="component" value="Unassembled WGS sequence"/>
</dbReference>
<organism evidence="2 3">
    <name type="scientific">Seinonella peptonophila</name>
    <dbReference type="NCBI Taxonomy" id="112248"/>
    <lineage>
        <taxon>Bacteria</taxon>
        <taxon>Bacillati</taxon>
        <taxon>Bacillota</taxon>
        <taxon>Bacilli</taxon>
        <taxon>Bacillales</taxon>
        <taxon>Thermoactinomycetaceae</taxon>
        <taxon>Seinonella</taxon>
    </lineage>
</organism>
<feature type="domain" description="Thymidylate kinase-like" evidence="1">
    <location>
        <begin position="7"/>
        <end position="192"/>
    </location>
</feature>
<evidence type="ECO:0000313" key="2">
    <source>
        <dbReference type="EMBL" id="SHF22768.1"/>
    </source>
</evidence>
<keyword evidence="3" id="KW-1185">Reference proteome</keyword>
<dbReference type="GO" id="GO:0016301">
    <property type="term" value="F:kinase activity"/>
    <property type="evidence" value="ECO:0007669"/>
    <property type="project" value="UniProtKB-KW"/>
</dbReference>
<evidence type="ECO:0000259" key="1">
    <source>
        <dbReference type="Pfam" id="PF02223"/>
    </source>
</evidence>
<dbReference type="STRING" id="112248.SAMN05444392_11135"/>
<evidence type="ECO:0000313" key="3">
    <source>
        <dbReference type="Proteomes" id="UP000184476"/>
    </source>
</evidence>